<dbReference type="CDD" id="cd01960">
    <property type="entry name" value="nsLTP1"/>
    <property type="match status" value="1"/>
</dbReference>
<evidence type="ECO:0000313" key="6">
    <source>
        <dbReference type="EMBL" id="KAK4439377.1"/>
    </source>
</evidence>
<dbReference type="AlphaFoldDB" id="A0AAE1Z005"/>
<keyword evidence="2" id="KW-0813">Transport</keyword>
<dbReference type="EMBL" id="JACGWO010000001">
    <property type="protein sequence ID" value="KAK4439377.1"/>
    <property type="molecule type" value="Genomic_DNA"/>
</dbReference>
<reference evidence="6" key="1">
    <citation type="submission" date="2020-06" db="EMBL/GenBank/DDBJ databases">
        <authorList>
            <person name="Li T."/>
            <person name="Hu X."/>
            <person name="Zhang T."/>
            <person name="Song X."/>
            <person name="Zhang H."/>
            <person name="Dai N."/>
            <person name="Sheng W."/>
            <person name="Hou X."/>
            <person name="Wei L."/>
        </authorList>
    </citation>
    <scope>NUCLEOTIDE SEQUENCE</scope>
    <source>
        <strain evidence="6">3651</strain>
        <tissue evidence="6">Leaf</tissue>
    </source>
</reference>
<organism evidence="6 7">
    <name type="scientific">Sesamum alatum</name>
    <dbReference type="NCBI Taxonomy" id="300844"/>
    <lineage>
        <taxon>Eukaryota</taxon>
        <taxon>Viridiplantae</taxon>
        <taxon>Streptophyta</taxon>
        <taxon>Embryophyta</taxon>
        <taxon>Tracheophyta</taxon>
        <taxon>Spermatophyta</taxon>
        <taxon>Magnoliopsida</taxon>
        <taxon>eudicotyledons</taxon>
        <taxon>Gunneridae</taxon>
        <taxon>Pentapetalae</taxon>
        <taxon>asterids</taxon>
        <taxon>lamiids</taxon>
        <taxon>Lamiales</taxon>
        <taxon>Pedaliaceae</taxon>
        <taxon>Sesamum</taxon>
    </lineage>
</organism>
<evidence type="ECO:0000256" key="1">
    <source>
        <dbReference type="ARBA" id="ARBA00009748"/>
    </source>
</evidence>
<protein>
    <recommendedName>
        <fullName evidence="5">Bifunctional inhibitor/plant lipid transfer protein/seed storage helical domain-containing protein</fullName>
    </recommendedName>
</protein>
<keyword evidence="4" id="KW-0732">Signal</keyword>
<evidence type="ECO:0000259" key="5">
    <source>
        <dbReference type="SMART" id="SM00499"/>
    </source>
</evidence>
<feature type="chain" id="PRO_5042163673" description="Bifunctional inhibitor/plant lipid transfer protein/seed storage helical domain-containing protein" evidence="4">
    <location>
        <begin position="25"/>
        <end position="116"/>
    </location>
</feature>
<dbReference type="InterPro" id="IPR000528">
    <property type="entry name" value="Plant_nsLTP"/>
</dbReference>
<evidence type="ECO:0000256" key="4">
    <source>
        <dbReference type="SAM" id="SignalP"/>
    </source>
</evidence>
<dbReference type="SMART" id="SM00499">
    <property type="entry name" value="AAI"/>
    <property type="match status" value="1"/>
</dbReference>
<dbReference type="Gene3D" id="1.10.110.10">
    <property type="entry name" value="Plant lipid-transfer and hydrophobic proteins"/>
    <property type="match status" value="1"/>
</dbReference>
<comment type="similarity">
    <text evidence="1">Belongs to the plant LTP family.</text>
</comment>
<accession>A0AAE1Z005</accession>
<dbReference type="PROSITE" id="PS00597">
    <property type="entry name" value="PLANT_LTP"/>
    <property type="match status" value="1"/>
</dbReference>
<dbReference type="Pfam" id="PF14368">
    <property type="entry name" value="LTP_2"/>
    <property type="match status" value="1"/>
</dbReference>
<dbReference type="SUPFAM" id="SSF47699">
    <property type="entry name" value="Bifunctional inhibitor/lipid-transfer protein/seed storage 2S albumin"/>
    <property type="match status" value="1"/>
</dbReference>
<feature type="signal peptide" evidence="4">
    <location>
        <begin position="1"/>
        <end position="24"/>
    </location>
</feature>
<dbReference type="PRINTS" id="PR00382">
    <property type="entry name" value="LIPIDTRNSFER"/>
</dbReference>
<keyword evidence="7" id="KW-1185">Reference proteome</keyword>
<dbReference type="PANTHER" id="PTHR33076">
    <property type="entry name" value="NON-SPECIFIC LIPID-TRANSFER PROTEIN 2-RELATED"/>
    <property type="match status" value="1"/>
</dbReference>
<sequence length="116" mass="12184">MTGSWSRWLVAVVFLALVVGRGTAEVQCSDAVSQLLPCEGFLLGGDTAPSAGCCVSVQSLANIAAASQSDRKALCQCFKDTAKTFPINLDNARQLPQLCHVNINVAIDPSVNCDSL</sequence>
<dbReference type="GO" id="GO:0006869">
    <property type="term" value="P:lipid transport"/>
    <property type="evidence" value="ECO:0007669"/>
    <property type="project" value="InterPro"/>
</dbReference>
<dbReference type="InterPro" id="IPR036312">
    <property type="entry name" value="Bifun_inhib/LTP/seed_sf"/>
</dbReference>
<evidence type="ECO:0000256" key="2">
    <source>
        <dbReference type="ARBA" id="ARBA00022448"/>
    </source>
</evidence>
<dbReference type="InterPro" id="IPR016140">
    <property type="entry name" value="Bifunc_inhib/LTP/seed_store"/>
</dbReference>
<evidence type="ECO:0000313" key="7">
    <source>
        <dbReference type="Proteomes" id="UP001293254"/>
    </source>
</evidence>
<reference evidence="6" key="2">
    <citation type="journal article" date="2024" name="Plant">
        <title>Genomic evolution and insights into agronomic trait innovations of Sesamum species.</title>
        <authorList>
            <person name="Miao H."/>
            <person name="Wang L."/>
            <person name="Qu L."/>
            <person name="Liu H."/>
            <person name="Sun Y."/>
            <person name="Le M."/>
            <person name="Wang Q."/>
            <person name="Wei S."/>
            <person name="Zheng Y."/>
            <person name="Lin W."/>
            <person name="Duan Y."/>
            <person name="Cao H."/>
            <person name="Xiong S."/>
            <person name="Wang X."/>
            <person name="Wei L."/>
            <person name="Li C."/>
            <person name="Ma Q."/>
            <person name="Ju M."/>
            <person name="Zhao R."/>
            <person name="Li G."/>
            <person name="Mu C."/>
            <person name="Tian Q."/>
            <person name="Mei H."/>
            <person name="Zhang T."/>
            <person name="Gao T."/>
            <person name="Zhang H."/>
        </authorList>
    </citation>
    <scope>NUCLEOTIDE SEQUENCE</scope>
    <source>
        <strain evidence="6">3651</strain>
    </source>
</reference>
<name>A0AAE1Z005_9LAMI</name>
<evidence type="ECO:0000256" key="3">
    <source>
        <dbReference type="ARBA" id="ARBA00023121"/>
    </source>
</evidence>
<keyword evidence="3" id="KW-0446">Lipid-binding</keyword>
<comment type="caution">
    <text evidence="6">The sequence shown here is derived from an EMBL/GenBank/DDBJ whole genome shotgun (WGS) entry which is preliminary data.</text>
</comment>
<proteinExistence type="inferred from homology"/>
<gene>
    <name evidence="6" type="ORF">Salat_0272600</name>
</gene>
<feature type="domain" description="Bifunctional inhibitor/plant lipid transfer protein/seed storage helical" evidence="5">
    <location>
        <begin position="28"/>
        <end position="113"/>
    </location>
</feature>
<dbReference type="Proteomes" id="UP001293254">
    <property type="component" value="Unassembled WGS sequence"/>
</dbReference>
<dbReference type="GO" id="GO:0008289">
    <property type="term" value="F:lipid binding"/>
    <property type="evidence" value="ECO:0007669"/>
    <property type="project" value="UniProtKB-KW"/>
</dbReference>